<dbReference type="InterPro" id="IPR006726">
    <property type="entry name" value="PHBA_efflux_AaeB/fusaric-R"/>
</dbReference>
<dbReference type="PANTHER" id="PTHR30509:SF9">
    <property type="entry name" value="MULTIDRUG RESISTANCE PROTEIN MDTO"/>
    <property type="match status" value="1"/>
</dbReference>
<evidence type="ECO:0000256" key="3">
    <source>
        <dbReference type="ARBA" id="ARBA00022475"/>
    </source>
</evidence>
<name>A0AAX6FN52_IRIPA</name>
<keyword evidence="6 7" id="KW-0472">Membrane</keyword>
<feature type="transmembrane region" description="Helical" evidence="7">
    <location>
        <begin position="160"/>
        <end position="183"/>
    </location>
</feature>
<organism evidence="8 9">
    <name type="scientific">Iris pallida</name>
    <name type="common">Sweet iris</name>
    <dbReference type="NCBI Taxonomy" id="29817"/>
    <lineage>
        <taxon>Eukaryota</taxon>
        <taxon>Viridiplantae</taxon>
        <taxon>Streptophyta</taxon>
        <taxon>Embryophyta</taxon>
        <taxon>Tracheophyta</taxon>
        <taxon>Spermatophyta</taxon>
        <taxon>Magnoliopsida</taxon>
        <taxon>Liliopsida</taxon>
        <taxon>Asparagales</taxon>
        <taxon>Iridaceae</taxon>
        <taxon>Iridoideae</taxon>
        <taxon>Irideae</taxon>
        <taxon>Iris</taxon>
    </lineage>
</organism>
<dbReference type="AlphaFoldDB" id="A0AAX6FN52"/>
<reference evidence="8" key="2">
    <citation type="submission" date="2023-04" db="EMBL/GenBank/DDBJ databases">
        <authorList>
            <person name="Bruccoleri R.E."/>
            <person name="Oakeley E.J."/>
            <person name="Faust A.-M."/>
            <person name="Dessus-Babus S."/>
            <person name="Altorfer M."/>
            <person name="Burckhardt D."/>
            <person name="Oertli M."/>
            <person name="Naumann U."/>
            <person name="Petersen F."/>
            <person name="Wong J."/>
        </authorList>
    </citation>
    <scope>NUCLEOTIDE SEQUENCE</scope>
    <source>
        <strain evidence="8">GSM-AAB239-AS_SAM_17_03QT</strain>
        <tissue evidence="8">Leaf</tissue>
    </source>
</reference>
<feature type="transmembrane region" description="Helical" evidence="7">
    <location>
        <begin position="82"/>
        <end position="101"/>
    </location>
</feature>
<keyword evidence="2" id="KW-0813">Transport</keyword>
<reference evidence="8" key="1">
    <citation type="journal article" date="2023" name="GigaByte">
        <title>Genome assembly of the bearded iris, Iris pallida Lam.</title>
        <authorList>
            <person name="Bruccoleri R.E."/>
            <person name="Oakeley E.J."/>
            <person name="Faust A.M.E."/>
            <person name="Altorfer M."/>
            <person name="Dessus-Babus S."/>
            <person name="Burckhardt D."/>
            <person name="Oertli M."/>
            <person name="Naumann U."/>
            <person name="Petersen F."/>
            <person name="Wong J."/>
        </authorList>
    </citation>
    <scope>NUCLEOTIDE SEQUENCE</scope>
    <source>
        <strain evidence="8">GSM-AAB239-AS_SAM_17_03QT</strain>
    </source>
</reference>
<evidence type="ECO:0000256" key="7">
    <source>
        <dbReference type="SAM" id="Phobius"/>
    </source>
</evidence>
<evidence type="ECO:0008006" key="10">
    <source>
        <dbReference type="Google" id="ProtNLM"/>
    </source>
</evidence>
<accession>A0AAX6FN52</accession>
<feature type="transmembrane region" description="Helical" evidence="7">
    <location>
        <begin position="28"/>
        <end position="47"/>
    </location>
</feature>
<comment type="caution">
    <text evidence="8">The sequence shown here is derived from an EMBL/GenBank/DDBJ whole genome shotgun (WGS) entry which is preliminary data.</text>
</comment>
<dbReference type="EMBL" id="JANAVB010027994">
    <property type="protein sequence ID" value="KAJ6817445.1"/>
    <property type="molecule type" value="Genomic_DNA"/>
</dbReference>
<dbReference type="GO" id="GO:0022857">
    <property type="term" value="F:transmembrane transporter activity"/>
    <property type="evidence" value="ECO:0007669"/>
    <property type="project" value="InterPro"/>
</dbReference>
<feature type="transmembrane region" description="Helical" evidence="7">
    <location>
        <begin position="131"/>
        <end position="148"/>
    </location>
</feature>
<evidence type="ECO:0000313" key="8">
    <source>
        <dbReference type="EMBL" id="KAJ6817445.1"/>
    </source>
</evidence>
<comment type="subcellular location">
    <subcellularLocation>
        <location evidence="1">Cell membrane</location>
        <topology evidence="1">Multi-pass membrane protein</topology>
    </subcellularLocation>
</comment>
<dbReference type="Proteomes" id="UP001140949">
    <property type="component" value="Unassembled WGS sequence"/>
</dbReference>
<keyword evidence="3" id="KW-1003">Cell membrane</keyword>
<feature type="transmembrane region" description="Helical" evidence="7">
    <location>
        <begin position="503"/>
        <end position="525"/>
    </location>
</feature>
<dbReference type="Pfam" id="PF04632">
    <property type="entry name" value="FUSC"/>
    <property type="match status" value="1"/>
</dbReference>
<gene>
    <name evidence="8" type="ORF">M6B38_411310</name>
</gene>
<evidence type="ECO:0000313" key="9">
    <source>
        <dbReference type="Proteomes" id="UP001140949"/>
    </source>
</evidence>
<evidence type="ECO:0000256" key="4">
    <source>
        <dbReference type="ARBA" id="ARBA00022692"/>
    </source>
</evidence>
<sequence>MPNGSTSTPPVRLSQHSRSLWRSRLGSALRTSLACAIVGIATLYSPMSIRRHLRFPAFAYMTAVLTVGDASSLGNSMKSAACAFYGIALGLLPAMLMFYLIRPEGVSAATTAVAVAISSFVVAASDLPGLITTRIALGQIVIVYVTAYKETGHVNPVMLHPVPVAASTALGAAAAVLALLFPYPRLAYCQVKEKSNRYTEMTKERLRVLVNAFCADSSIYKSVSEYQAKSLAAACKKYLQNIKLLQGSVQWERPPFKFLPPPSNVPWERLEAIEIPLKGMEIALASITSASTKLVDQQVLKDDLVGLSNQISTKLKESNYFTAERGKTDKTFQSLHVNPEDLQCLPSLFFCFCIKLLDGGGMINPLPNSGHDHKITPETEHSTAKAFVEKAPSTKKTSLWALNISTERVVVASKCALSLGLAVFFGVLFSKDDGYWSGLTVAIAFTPCGEATFRLASVRAHGTALGSVYGVLGSFISQNLLEVRLLSLLPWVVFTSFLQRSRMYGPVGSLAATISAVIILGRINYGSPMIFTIDRLTETYIGLCCSIFVELLLQPARASTLARDELSSSLHMLREWLGSMANPVESKEKEKRLRKRVNMLKKCIGEAEAEPNFWFLPFSAASYSKLHASLAKTVDLILFLGQSMEYLVQVSHGSEVKETIKGDLDRFKKIIGTSVKFFEGVIQVKSLEISEKELQNKNSSHDVEPGICPCDRGALIADEEECEEIVASLLQHAREATERLDENVGADVKDQLLLCLASIGFCIQGMMREIRGTGDGILELIQRENPCCNINLYDITCKLKVLPA</sequence>
<dbReference type="PANTHER" id="PTHR30509">
    <property type="entry name" value="P-HYDROXYBENZOIC ACID EFFLUX PUMP SUBUNIT-RELATED"/>
    <property type="match status" value="1"/>
</dbReference>
<evidence type="ECO:0000256" key="2">
    <source>
        <dbReference type="ARBA" id="ARBA00022448"/>
    </source>
</evidence>
<evidence type="ECO:0000256" key="5">
    <source>
        <dbReference type="ARBA" id="ARBA00022989"/>
    </source>
</evidence>
<protein>
    <recommendedName>
        <fullName evidence="10">p-hydroxybenzoic acid efflux pump subunit aaeB</fullName>
    </recommendedName>
</protein>
<evidence type="ECO:0000256" key="6">
    <source>
        <dbReference type="ARBA" id="ARBA00023136"/>
    </source>
</evidence>
<keyword evidence="5 7" id="KW-1133">Transmembrane helix</keyword>
<feature type="transmembrane region" description="Helical" evidence="7">
    <location>
        <begin position="107"/>
        <end position="124"/>
    </location>
</feature>
<dbReference type="GO" id="GO:0005886">
    <property type="term" value="C:plasma membrane"/>
    <property type="evidence" value="ECO:0007669"/>
    <property type="project" value="UniProtKB-SubCell"/>
</dbReference>
<evidence type="ECO:0000256" key="1">
    <source>
        <dbReference type="ARBA" id="ARBA00004651"/>
    </source>
</evidence>
<proteinExistence type="predicted"/>
<keyword evidence="4 7" id="KW-0812">Transmembrane</keyword>
<keyword evidence="9" id="KW-1185">Reference proteome</keyword>